<sequence>MTDNRSILSNFRHFNGGYFTFGSDSKGGSITGQGTVSKERMSIDKVNYVKELDFNLMRVSQVYDQKHWMLFTDKECFVLSTGLSTPPPESILLTAQRKENLYVLDMNEVTPSGSVSYFLSKASNNPVRGIPDKEFQLEDHCIACLKGKQHKSSHKPKTLNTNDIPLQLLHMDLFGPTNVMSMGKKSYCLVITDDYTRFSWVYFLRTKDETAKILKSYILRVENQSNQKVKIIRCDHGTEFKNQSLNCFCESKGIERQYSAPRTPQQNGVAERRNRTLIESARSMLADSKLPLTFWAEANSLHWVPKPFGCPCTILITHGVLPKFGAKSDEGNFVGYSSQSKAYRVFNSRTRIVEESANVECREHIVCEQGKGSNWLFDIDSFSQIFEPLTFSNMESTFTQTPASTSSIDYRLDFPKSSISLRRPSIDPPSVVEAIEAGTRLTNVTSSSLSETENLNEDSSVNVVDADDAIAKNIDVDNVEPKKIDEALKHSSWIEAMQLEAIRILLAYAASKNFTVYQMDVKSAFLYGKNCKEVYDKQPPGFIDPAHPTQVFKLDKAMYGLHQAPRAWYETLSGYLLSNKFRRGAIDQTLFIKDEGGEILLVQIYVDDIIFGSTRKQLCKDFEILMHSKFEMSSMGELNFFLGLQVKQVPNGIFISQSKYVKNILERFKMANCSAARTPMQVHHQLTPDKDGQDTDQHQYRAMIGSLMYLTALRLDIMFFICLCARFQAAPKVSHLQAVKRIFRYLKGASRLGLWYSKNDMFNMYAYTDSDYGGCNLDKKSTSGGCQFLGGRLISWQCKKQTCVSTSTAEAEYIAASSCCAQVIWIQNQMLDYGMTFMATPIHIDNMSAISITNNLVQHSKTKHIDIRYHFIRDQAEKKRIILTKVHTNEQYVDLFTKPFDEARFKYLVESTGMMNFD</sequence>
<evidence type="ECO:0000313" key="2">
    <source>
        <dbReference type="Proteomes" id="UP001056120"/>
    </source>
</evidence>
<evidence type="ECO:0000313" key="1">
    <source>
        <dbReference type="EMBL" id="KAI3797650.1"/>
    </source>
</evidence>
<keyword evidence="2" id="KW-1185">Reference proteome</keyword>
<protein>
    <submittedName>
        <fullName evidence="1">Uncharacterized protein</fullName>
    </submittedName>
</protein>
<dbReference type="Proteomes" id="UP001056120">
    <property type="component" value="Linkage Group LG11"/>
</dbReference>
<proteinExistence type="predicted"/>
<name>A0ACB9HQW5_9ASTR</name>
<reference evidence="1 2" key="2">
    <citation type="journal article" date="2022" name="Mol. Ecol. Resour.">
        <title>The genomes of chicory, endive, great burdock and yacon provide insights into Asteraceae paleo-polyploidization history and plant inulin production.</title>
        <authorList>
            <person name="Fan W."/>
            <person name="Wang S."/>
            <person name="Wang H."/>
            <person name="Wang A."/>
            <person name="Jiang F."/>
            <person name="Liu H."/>
            <person name="Zhao H."/>
            <person name="Xu D."/>
            <person name="Zhang Y."/>
        </authorList>
    </citation>
    <scope>NUCLEOTIDE SEQUENCE [LARGE SCALE GENOMIC DNA]</scope>
    <source>
        <strain evidence="2">cv. Yunnan</strain>
        <tissue evidence="1">Leaves</tissue>
    </source>
</reference>
<organism evidence="1 2">
    <name type="scientific">Smallanthus sonchifolius</name>
    <dbReference type="NCBI Taxonomy" id="185202"/>
    <lineage>
        <taxon>Eukaryota</taxon>
        <taxon>Viridiplantae</taxon>
        <taxon>Streptophyta</taxon>
        <taxon>Embryophyta</taxon>
        <taxon>Tracheophyta</taxon>
        <taxon>Spermatophyta</taxon>
        <taxon>Magnoliopsida</taxon>
        <taxon>eudicotyledons</taxon>
        <taxon>Gunneridae</taxon>
        <taxon>Pentapetalae</taxon>
        <taxon>asterids</taxon>
        <taxon>campanulids</taxon>
        <taxon>Asterales</taxon>
        <taxon>Asteraceae</taxon>
        <taxon>Asteroideae</taxon>
        <taxon>Heliantheae alliance</taxon>
        <taxon>Millerieae</taxon>
        <taxon>Smallanthus</taxon>
    </lineage>
</organism>
<gene>
    <name evidence="1" type="ORF">L1987_32911</name>
</gene>
<comment type="caution">
    <text evidence="1">The sequence shown here is derived from an EMBL/GenBank/DDBJ whole genome shotgun (WGS) entry which is preliminary data.</text>
</comment>
<dbReference type="EMBL" id="CM042028">
    <property type="protein sequence ID" value="KAI3797650.1"/>
    <property type="molecule type" value="Genomic_DNA"/>
</dbReference>
<reference evidence="2" key="1">
    <citation type="journal article" date="2022" name="Mol. Ecol. Resour.">
        <title>The genomes of chicory, endive, great burdock and yacon provide insights into Asteraceae palaeo-polyploidization history and plant inulin production.</title>
        <authorList>
            <person name="Fan W."/>
            <person name="Wang S."/>
            <person name="Wang H."/>
            <person name="Wang A."/>
            <person name="Jiang F."/>
            <person name="Liu H."/>
            <person name="Zhao H."/>
            <person name="Xu D."/>
            <person name="Zhang Y."/>
        </authorList>
    </citation>
    <scope>NUCLEOTIDE SEQUENCE [LARGE SCALE GENOMIC DNA]</scope>
    <source>
        <strain evidence="2">cv. Yunnan</strain>
    </source>
</reference>
<accession>A0ACB9HQW5</accession>